<reference evidence="2" key="1">
    <citation type="journal article" date="2023" name="Int. J. Syst. Evol. Microbiol.">
        <title>Collibacillus ludicampi gen. nov., sp. nov., a new soil bacterium of the family Alicyclobacillaceae.</title>
        <authorList>
            <person name="Jojima T."/>
            <person name="Ioku Y."/>
            <person name="Fukuta Y."/>
            <person name="Shirasaka N."/>
            <person name="Matsumura Y."/>
            <person name="Mori M."/>
        </authorList>
    </citation>
    <scope>NUCLEOTIDE SEQUENCE</scope>
    <source>
        <strain evidence="2">TP075</strain>
    </source>
</reference>
<dbReference type="AlphaFoldDB" id="A0AAV4LCF3"/>
<comment type="caution">
    <text evidence="2">The sequence shown here is derived from an EMBL/GenBank/DDBJ whole genome shotgun (WGS) entry which is preliminary data.</text>
</comment>
<sequence>MKKYRFKIPLWKLSLRTIDLLDEDGNKVGEMQRYFKYKWHWFIDLIFDHLIFNVQARDIHGKTRIDIMELFNFKSLIRDKWRLEITDEAGRVKTSEINNKTVIKTNERIVYEGLNHKIMVMRDIGEKIVRFTDMETKQILATASYESITKFTSIDVTIFNESLTIYEVACIYLLLRVKH</sequence>
<protein>
    <recommendedName>
        <fullName evidence="1">Tubby C-terminal domain-containing protein</fullName>
    </recommendedName>
</protein>
<evidence type="ECO:0000313" key="3">
    <source>
        <dbReference type="Proteomes" id="UP001057291"/>
    </source>
</evidence>
<proteinExistence type="predicted"/>
<evidence type="ECO:0000313" key="2">
    <source>
        <dbReference type="EMBL" id="GIM45349.1"/>
    </source>
</evidence>
<gene>
    <name evidence="2" type="ORF">DNHGIG_08980</name>
</gene>
<dbReference type="Pfam" id="PF23728">
    <property type="entry name" value="Tubby_C_like"/>
    <property type="match status" value="1"/>
</dbReference>
<feature type="domain" description="Tubby C-terminal" evidence="1">
    <location>
        <begin position="4"/>
        <end position="175"/>
    </location>
</feature>
<accession>A0AAV4LCF3</accession>
<dbReference type="InterPro" id="IPR056944">
    <property type="entry name" value="Tubby_C-like"/>
</dbReference>
<name>A0AAV4LCF3_9BACL</name>
<dbReference type="Proteomes" id="UP001057291">
    <property type="component" value="Unassembled WGS sequence"/>
</dbReference>
<dbReference type="EMBL" id="BOQE01000001">
    <property type="protein sequence ID" value="GIM45349.1"/>
    <property type="molecule type" value="Genomic_DNA"/>
</dbReference>
<evidence type="ECO:0000259" key="1">
    <source>
        <dbReference type="Pfam" id="PF23728"/>
    </source>
</evidence>
<keyword evidence="3" id="KW-1185">Reference proteome</keyword>
<dbReference type="RefSeq" id="WP_282198557.1">
    <property type="nucleotide sequence ID" value="NZ_BOQE01000001.1"/>
</dbReference>
<organism evidence="2 3">
    <name type="scientific">Collibacillus ludicampi</name>
    <dbReference type="NCBI Taxonomy" id="2771369"/>
    <lineage>
        <taxon>Bacteria</taxon>
        <taxon>Bacillati</taxon>
        <taxon>Bacillota</taxon>
        <taxon>Bacilli</taxon>
        <taxon>Bacillales</taxon>
        <taxon>Alicyclobacillaceae</taxon>
        <taxon>Collibacillus</taxon>
    </lineage>
</organism>